<sequence length="100" mass="11668">MKGTMKVNKLNKSGLYISEVDWDKCYKSESNPDGNFVMIIEPLEGCDKGIVYYEKVDGGYLIKGEAYIIEDRIDRIEADIRKWKTAYKKKPFDYIKEKLS</sequence>
<accession>A0A8S5RCR8</accession>
<organism evidence="1">
    <name type="scientific">virus sp. ctmTa7</name>
    <dbReference type="NCBI Taxonomy" id="2828255"/>
    <lineage>
        <taxon>Viruses</taxon>
    </lineage>
</organism>
<reference evidence="1" key="1">
    <citation type="journal article" date="2021" name="Proc. Natl. Acad. Sci. U.S.A.">
        <title>A Catalog of Tens of Thousands of Viruses from Human Metagenomes Reveals Hidden Associations with Chronic Diseases.</title>
        <authorList>
            <person name="Tisza M.J."/>
            <person name="Buck C.B."/>
        </authorList>
    </citation>
    <scope>NUCLEOTIDE SEQUENCE</scope>
    <source>
        <strain evidence="1">CtmTa7</strain>
    </source>
</reference>
<dbReference type="EMBL" id="BK059091">
    <property type="protein sequence ID" value="DAE28931.1"/>
    <property type="molecule type" value="Genomic_DNA"/>
</dbReference>
<name>A0A8S5RCR8_9VIRU</name>
<protein>
    <submittedName>
        <fullName evidence="1">Uncharacterized protein</fullName>
    </submittedName>
</protein>
<proteinExistence type="predicted"/>
<evidence type="ECO:0000313" key="1">
    <source>
        <dbReference type="EMBL" id="DAE28931.1"/>
    </source>
</evidence>